<dbReference type="InterPro" id="IPR000595">
    <property type="entry name" value="cNMP-bd_dom"/>
</dbReference>
<dbReference type="InterPro" id="IPR005105">
    <property type="entry name" value="GlnD_Uridyltrans_N"/>
</dbReference>
<feature type="domain" description="CBS" evidence="4">
    <location>
        <begin position="254"/>
        <end position="309"/>
    </location>
</feature>
<dbReference type="SMART" id="SM00116">
    <property type="entry name" value="CBS"/>
    <property type="match status" value="2"/>
</dbReference>
<dbReference type="Pfam" id="PF00571">
    <property type="entry name" value="CBS"/>
    <property type="match status" value="2"/>
</dbReference>
<dbReference type="Proteomes" id="UP000023067">
    <property type="component" value="Unassembled WGS sequence"/>
</dbReference>
<evidence type="ECO:0008006" key="7">
    <source>
        <dbReference type="Google" id="ProtNLM"/>
    </source>
</evidence>
<dbReference type="Pfam" id="PF03445">
    <property type="entry name" value="DUF294"/>
    <property type="match status" value="1"/>
</dbReference>
<feature type="domain" description="Cyclic nucleotide-binding" evidence="3">
    <location>
        <begin position="48"/>
        <end position="132"/>
    </location>
</feature>
<protein>
    <recommendedName>
        <fullName evidence="7">Histidine kinase</fullName>
    </recommendedName>
</protein>
<dbReference type="PANTHER" id="PTHR43080:SF2">
    <property type="entry name" value="CBS DOMAIN-CONTAINING PROTEIN"/>
    <property type="match status" value="1"/>
</dbReference>
<evidence type="ECO:0000256" key="1">
    <source>
        <dbReference type="ARBA" id="ARBA00023122"/>
    </source>
</evidence>
<dbReference type="eggNOG" id="COG2905">
    <property type="taxonomic scope" value="Bacteria"/>
</dbReference>
<dbReference type="CDD" id="cd04587">
    <property type="entry name" value="CBS_pair_CAP-ED_NT_Pol-beta-like_DUF294_assoc"/>
    <property type="match status" value="1"/>
</dbReference>
<organism evidence="5 6">
    <name type="scientific">Brachybacterium phenoliresistens</name>
    <dbReference type="NCBI Taxonomy" id="396014"/>
    <lineage>
        <taxon>Bacteria</taxon>
        <taxon>Bacillati</taxon>
        <taxon>Actinomycetota</taxon>
        <taxon>Actinomycetes</taxon>
        <taxon>Micrococcales</taxon>
        <taxon>Dermabacteraceae</taxon>
        <taxon>Brachybacterium</taxon>
    </lineage>
</organism>
<dbReference type="EMBL" id="JDYK01000026">
    <property type="protein sequence ID" value="EWS79712.1"/>
    <property type="molecule type" value="Genomic_DNA"/>
</dbReference>
<proteinExistence type="predicted"/>
<dbReference type="InterPro" id="IPR051257">
    <property type="entry name" value="Diverse_CBS-Domain"/>
</dbReference>
<keyword evidence="6" id="KW-1185">Reference proteome</keyword>
<dbReference type="PATRIC" id="fig|396014.3.peg.3455"/>
<evidence type="ECO:0000259" key="3">
    <source>
        <dbReference type="PROSITE" id="PS50042"/>
    </source>
</evidence>
<dbReference type="SUPFAM" id="SSF51206">
    <property type="entry name" value="cAMP-binding domain-like"/>
    <property type="match status" value="1"/>
</dbReference>
<dbReference type="PROSITE" id="PS51371">
    <property type="entry name" value="CBS"/>
    <property type="match status" value="2"/>
</dbReference>
<dbReference type="STRING" id="396014.BF93_09795"/>
<evidence type="ECO:0000313" key="5">
    <source>
        <dbReference type="EMBL" id="EWS79712.1"/>
    </source>
</evidence>
<feature type="domain" description="CBS" evidence="4">
    <location>
        <begin position="190"/>
        <end position="246"/>
    </location>
</feature>
<comment type="caution">
    <text evidence="5">The sequence shown here is derived from an EMBL/GenBank/DDBJ whole genome shotgun (WGS) entry which is preliminary data.</text>
</comment>
<dbReference type="CDD" id="cd05401">
    <property type="entry name" value="NT_GlnE_GlnD_like"/>
    <property type="match status" value="1"/>
</dbReference>
<evidence type="ECO:0000313" key="6">
    <source>
        <dbReference type="Proteomes" id="UP000023067"/>
    </source>
</evidence>
<dbReference type="InterPro" id="IPR018821">
    <property type="entry name" value="DUF294_put_nucleoTrafse_sb-bd"/>
</dbReference>
<dbReference type="CDD" id="cd00038">
    <property type="entry name" value="CAP_ED"/>
    <property type="match status" value="1"/>
</dbReference>
<dbReference type="Pfam" id="PF00027">
    <property type="entry name" value="cNMP_binding"/>
    <property type="match status" value="1"/>
</dbReference>
<dbReference type="InterPro" id="IPR043519">
    <property type="entry name" value="NT_sf"/>
</dbReference>
<sequence>MAAHHRPLHSRLVPYVMSPQRQDDVASSGITRPAAVPEILDVISRAHPLDRLPPSVSYAIATASDLCFVPRGEQVFAIGDRNTDVFLVRTGAIEQREGDGALRARLGEGEFFGRQSATSGRPTEYTAVALEDALVLRFPASVLEEQAALVPEVRDAFAGKEEERLQHALTSTGAIEAIGMPTSAPARELITRAAVLLDPGATVREAAIAMSRQRTSMACVLEEGRLVGVLTDHDMRERVIAEGRDPGQAVSAVMTPQPLTVDGDASGFETMIMMVENDIRHVPVREAGEILGVVSAADLFRDHHSMNAIGLAGRLSRAGAPAELAELMRALPDLQSALIRAELPPRQVTHVLTSIVDTCTRRLLQLAEQDLGEPPCRYVWLALGSQARCEVTIGSDQDNALLFEDMGMIDDVERADGEQYFAELARRVTGGLEACGIPACSGGFMATNPAWRQPISQWREYYEQWIAEPELEALLNATVFLDVRPVHGDESLAAELAEHLRELLRSPVRFLRALTANALRSSPPLGFFRTFVLSRDGEGQKVLDIKRRGITPIIDIARIHAMSAGSITANTYDRLEAAQQAGRISATSADDLRNALVLISGVRLRHQRDRRERGLAPNNDLAPDALTAYEQGHLKEAFTIVRSAQAVLRQASEAGAIG</sequence>
<dbReference type="GO" id="GO:0008773">
    <property type="term" value="F:[protein-PII] uridylyltransferase activity"/>
    <property type="evidence" value="ECO:0007669"/>
    <property type="project" value="InterPro"/>
</dbReference>
<dbReference type="SUPFAM" id="SSF81301">
    <property type="entry name" value="Nucleotidyltransferase"/>
    <property type="match status" value="1"/>
</dbReference>
<dbReference type="SUPFAM" id="SSF54631">
    <property type="entry name" value="CBS-domain pair"/>
    <property type="match status" value="1"/>
</dbReference>
<evidence type="ECO:0000259" key="4">
    <source>
        <dbReference type="PROSITE" id="PS51371"/>
    </source>
</evidence>
<dbReference type="Gene3D" id="3.30.460.10">
    <property type="entry name" value="Beta Polymerase, domain 2"/>
    <property type="match status" value="1"/>
</dbReference>
<dbReference type="InterPro" id="IPR018490">
    <property type="entry name" value="cNMP-bd_dom_sf"/>
</dbReference>
<reference evidence="5 6" key="1">
    <citation type="submission" date="2014-02" db="EMBL/GenBank/DDBJ databases">
        <title>Genome sequence of Brachybacterium phenoliresistens strain W13A50.</title>
        <authorList>
            <person name="Wang X."/>
        </authorList>
    </citation>
    <scope>NUCLEOTIDE SEQUENCE [LARGE SCALE GENOMIC DNA]</scope>
    <source>
        <strain evidence="5 6">W13A50</strain>
    </source>
</reference>
<accession>Z9JPN4</accession>
<dbReference type="PROSITE" id="PS50042">
    <property type="entry name" value="CNMP_BINDING_3"/>
    <property type="match status" value="1"/>
</dbReference>
<dbReference type="InterPro" id="IPR046342">
    <property type="entry name" value="CBS_dom_sf"/>
</dbReference>
<dbReference type="InterPro" id="IPR000644">
    <property type="entry name" value="CBS_dom"/>
</dbReference>
<dbReference type="Gene3D" id="3.10.580.10">
    <property type="entry name" value="CBS-domain"/>
    <property type="match status" value="1"/>
</dbReference>
<dbReference type="PANTHER" id="PTHR43080">
    <property type="entry name" value="CBS DOMAIN-CONTAINING PROTEIN CBSX3, MITOCHONDRIAL"/>
    <property type="match status" value="1"/>
</dbReference>
<dbReference type="HOGENOM" id="CLU_027866_1_0_11"/>
<keyword evidence="1 2" id="KW-0129">CBS domain</keyword>
<name>Z9JPN4_9MICO</name>
<gene>
    <name evidence="5" type="ORF">BF93_09795</name>
</gene>
<dbReference type="SMART" id="SM00100">
    <property type="entry name" value="cNMP"/>
    <property type="match status" value="1"/>
</dbReference>
<dbReference type="OrthoDB" id="9789996at2"/>
<dbReference type="Gene3D" id="2.60.120.10">
    <property type="entry name" value="Jelly Rolls"/>
    <property type="match status" value="1"/>
</dbReference>
<dbReference type="InterPro" id="IPR014710">
    <property type="entry name" value="RmlC-like_jellyroll"/>
</dbReference>
<evidence type="ECO:0000256" key="2">
    <source>
        <dbReference type="PROSITE-ProRule" id="PRU00703"/>
    </source>
</evidence>
<dbReference type="AlphaFoldDB" id="Z9JPN4"/>
<dbReference type="Pfam" id="PF10335">
    <property type="entry name" value="DUF294_C"/>
    <property type="match status" value="1"/>
</dbReference>